<dbReference type="AlphaFoldDB" id="A0A0N5BTQ9"/>
<accession>A0A0N5BTQ9</accession>
<dbReference type="WBParaSite" id="SPAL_0000923650.1">
    <property type="protein sequence ID" value="SPAL_0000923650.1"/>
    <property type="gene ID" value="SPAL_0000923650"/>
</dbReference>
<reference evidence="2" key="1">
    <citation type="submission" date="2017-02" db="UniProtKB">
        <authorList>
            <consortium name="WormBaseParasite"/>
        </authorList>
    </citation>
    <scope>IDENTIFICATION</scope>
</reference>
<name>A0A0N5BTQ9_STREA</name>
<evidence type="ECO:0000313" key="2">
    <source>
        <dbReference type="WBParaSite" id="SPAL_0000923650.1"/>
    </source>
</evidence>
<keyword evidence="1" id="KW-1185">Reference proteome</keyword>
<protein>
    <submittedName>
        <fullName evidence="2">Sporulation protein YqfC</fullName>
    </submittedName>
</protein>
<sequence>MSSFLLNENYGRHNDSFTLTLEEISKTVTEKLLKLYVKCNTTSDTILAVQSLVKDVIIISRNVSMVEAGTLININNKIKLHLNIVKEVQCYSKKDHLKIKHRKDGS</sequence>
<organism evidence="1 2">
    <name type="scientific">Strongyloides papillosus</name>
    <name type="common">Intestinal threadworm</name>
    <dbReference type="NCBI Taxonomy" id="174720"/>
    <lineage>
        <taxon>Eukaryota</taxon>
        <taxon>Metazoa</taxon>
        <taxon>Ecdysozoa</taxon>
        <taxon>Nematoda</taxon>
        <taxon>Chromadorea</taxon>
        <taxon>Rhabditida</taxon>
        <taxon>Tylenchina</taxon>
        <taxon>Panagrolaimomorpha</taxon>
        <taxon>Strongyloidoidea</taxon>
        <taxon>Strongyloididae</taxon>
        <taxon>Strongyloides</taxon>
    </lineage>
</organism>
<evidence type="ECO:0000313" key="1">
    <source>
        <dbReference type="Proteomes" id="UP000046392"/>
    </source>
</evidence>
<proteinExistence type="predicted"/>
<dbReference type="Proteomes" id="UP000046392">
    <property type="component" value="Unplaced"/>
</dbReference>